<evidence type="ECO:0000256" key="1">
    <source>
        <dbReference type="ARBA" id="ARBA00022679"/>
    </source>
</evidence>
<reference evidence="5" key="1">
    <citation type="submission" date="2016-11" db="EMBL/GenBank/DDBJ databases">
        <authorList>
            <person name="Varghese N."/>
            <person name="Submissions S."/>
        </authorList>
    </citation>
    <scope>NUCLEOTIDE SEQUENCE [LARGE SCALE GENOMIC DNA]</scope>
    <source>
        <strain evidence="5">DSM 27370</strain>
    </source>
</reference>
<keyword evidence="5" id="KW-1185">Reference proteome</keyword>
<feature type="domain" description="N-acetyltransferase" evidence="3">
    <location>
        <begin position="1"/>
        <end position="152"/>
    </location>
</feature>
<evidence type="ECO:0000313" key="4">
    <source>
        <dbReference type="EMBL" id="SHF31856.1"/>
    </source>
</evidence>
<dbReference type="OrthoDB" id="9813917at2"/>
<protein>
    <submittedName>
        <fullName evidence="4">Acetyltransferase (GNAT) family protein</fullName>
    </submittedName>
</protein>
<dbReference type="GO" id="GO:0016747">
    <property type="term" value="F:acyltransferase activity, transferring groups other than amino-acyl groups"/>
    <property type="evidence" value="ECO:0007669"/>
    <property type="project" value="InterPro"/>
</dbReference>
<sequence>MDIKILDKTTGKIPYDLLSLADPNKEAVEDYLNRGDCFVGYSDNEAIGEYVLLPTRPFTIELVNLAVDEKYQGKGYGKKLVYHSIEVARSRGYKTMEVGTGNAGIGQLALYQKCGFAITSVDYNFFRKYCPEPIFENGIECIHMIRLTMDLE</sequence>
<keyword evidence="2" id="KW-0012">Acyltransferase</keyword>
<dbReference type="Gene3D" id="3.40.630.30">
    <property type="match status" value="1"/>
</dbReference>
<dbReference type="Pfam" id="PF00583">
    <property type="entry name" value="Acetyltransf_1"/>
    <property type="match status" value="1"/>
</dbReference>
<proteinExistence type="predicted"/>
<dbReference type="STRING" id="1346286.SAMN05444362_105113"/>
<dbReference type="InterPro" id="IPR016181">
    <property type="entry name" value="Acyl_CoA_acyltransferase"/>
</dbReference>
<evidence type="ECO:0000259" key="3">
    <source>
        <dbReference type="PROSITE" id="PS51186"/>
    </source>
</evidence>
<dbReference type="InterPro" id="IPR050680">
    <property type="entry name" value="YpeA/RimI_acetyltransf"/>
</dbReference>
<dbReference type="CDD" id="cd04301">
    <property type="entry name" value="NAT_SF"/>
    <property type="match status" value="1"/>
</dbReference>
<evidence type="ECO:0000313" key="5">
    <source>
        <dbReference type="Proteomes" id="UP000184480"/>
    </source>
</evidence>
<keyword evidence="1 4" id="KW-0808">Transferase</keyword>
<dbReference type="InterPro" id="IPR000182">
    <property type="entry name" value="GNAT_dom"/>
</dbReference>
<dbReference type="PROSITE" id="PS51186">
    <property type="entry name" value="GNAT"/>
    <property type="match status" value="1"/>
</dbReference>
<dbReference type="SUPFAM" id="SSF55729">
    <property type="entry name" value="Acyl-CoA N-acyltransferases (Nat)"/>
    <property type="match status" value="1"/>
</dbReference>
<gene>
    <name evidence="4" type="ORF">SAMN05444362_105113</name>
</gene>
<dbReference type="AlphaFoldDB" id="A0A1M5ANW3"/>
<evidence type="ECO:0000256" key="2">
    <source>
        <dbReference type="ARBA" id="ARBA00023315"/>
    </source>
</evidence>
<dbReference type="PANTHER" id="PTHR43420">
    <property type="entry name" value="ACETYLTRANSFERASE"/>
    <property type="match status" value="1"/>
</dbReference>
<organism evidence="4 5">
    <name type="scientific">Dysgonomonas macrotermitis</name>
    <dbReference type="NCBI Taxonomy" id="1346286"/>
    <lineage>
        <taxon>Bacteria</taxon>
        <taxon>Pseudomonadati</taxon>
        <taxon>Bacteroidota</taxon>
        <taxon>Bacteroidia</taxon>
        <taxon>Bacteroidales</taxon>
        <taxon>Dysgonomonadaceae</taxon>
        <taxon>Dysgonomonas</taxon>
    </lineage>
</organism>
<name>A0A1M5ANW3_9BACT</name>
<dbReference type="EMBL" id="FQUC01000005">
    <property type="protein sequence ID" value="SHF31856.1"/>
    <property type="molecule type" value="Genomic_DNA"/>
</dbReference>
<dbReference type="RefSeq" id="WP_062182400.1">
    <property type="nucleotide sequence ID" value="NZ_BBXL01000017.1"/>
</dbReference>
<dbReference type="Proteomes" id="UP000184480">
    <property type="component" value="Unassembled WGS sequence"/>
</dbReference>
<accession>A0A1M5ANW3</accession>
<dbReference type="PANTHER" id="PTHR43420:SF41">
    <property type="entry name" value="IAA ACETYLTRANSFERASE"/>
    <property type="match status" value="1"/>
</dbReference>